<organism evidence="2">
    <name type="scientific">marine metagenome</name>
    <dbReference type="NCBI Taxonomy" id="408172"/>
    <lineage>
        <taxon>unclassified sequences</taxon>
        <taxon>metagenomes</taxon>
        <taxon>ecological metagenomes</taxon>
    </lineage>
</organism>
<accession>A0A382G1M7</accession>
<name>A0A382G1M7_9ZZZZ</name>
<keyword evidence="1" id="KW-0812">Transmembrane</keyword>
<gene>
    <name evidence="2" type="ORF">METZ01_LOCUS221358</name>
</gene>
<feature type="non-terminal residue" evidence="2">
    <location>
        <position position="139"/>
    </location>
</feature>
<proteinExistence type="predicted"/>
<protein>
    <recommendedName>
        <fullName evidence="3">Metalloenzyme domain-containing protein</fullName>
    </recommendedName>
</protein>
<dbReference type="SUPFAM" id="SSF53649">
    <property type="entry name" value="Alkaline phosphatase-like"/>
    <property type="match status" value="1"/>
</dbReference>
<dbReference type="EMBL" id="UINC01052779">
    <property type="protein sequence ID" value="SVB68504.1"/>
    <property type="molecule type" value="Genomic_DNA"/>
</dbReference>
<evidence type="ECO:0000313" key="2">
    <source>
        <dbReference type="EMBL" id="SVB68504.1"/>
    </source>
</evidence>
<sequence length="139" mass="15319">MKFDCKPLRLNQLDGDVKNRIFPLIGNNFLSFIGGTVSRTARSFDEWDLYPGFNLTQVYLLLMIVIMKMKTILLAGLISVSLLNGQNKKLLFIGIDGCRPDALTQAQTPNIDGLINNGIYINDALCSINGQPTVSGPGW</sequence>
<feature type="transmembrane region" description="Helical" evidence="1">
    <location>
        <begin position="58"/>
        <end position="83"/>
    </location>
</feature>
<dbReference type="Gene3D" id="3.40.720.10">
    <property type="entry name" value="Alkaline Phosphatase, subunit A"/>
    <property type="match status" value="1"/>
</dbReference>
<feature type="transmembrane region" description="Helical" evidence="1">
    <location>
        <begin position="21"/>
        <end position="38"/>
    </location>
</feature>
<dbReference type="InterPro" id="IPR017850">
    <property type="entry name" value="Alkaline_phosphatase_core_sf"/>
</dbReference>
<dbReference type="AlphaFoldDB" id="A0A382G1M7"/>
<keyword evidence="1" id="KW-1133">Transmembrane helix</keyword>
<evidence type="ECO:0008006" key="3">
    <source>
        <dbReference type="Google" id="ProtNLM"/>
    </source>
</evidence>
<reference evidence="2" key="1">
    <citation type="submission" date="2018-05" db="EMBL/GenBank/DDBJ databases">
        <authorList>
            <person name="Lanie J.A."/>
            <person name="Ng W.-L."/>
            <person name="Kazmierczak K.M."/>
            <person name="Andrzejewski T.M."/>
            <person name="Davidsen T.M."/>
            <person name="Wayne K.J."/>
            <person name="Tettelin H."/>
            <person name="Glass J.I."/>
            <person name="Rusch D."/>
            <person name="Podicherti R."/>
            <person name="Tsui H.-C.T."/>
            <person name="Winkler M.E."/>
        </authorList>
    </citation>
    <scope>NUCLEOTIDE SEQUENCE</scope>
</reference>
<keyword evidence="1" id="KW-0472">Membrane</keyword>
<evidence type="ECO:0000256" key="1">
    <source>
        <dbReference type="SAM" id="Phobius"/>
    </source>
</evidence>